<dbReference type="InterPro" id="IPR036634">
    <property type="entry name" value="PRD_sf"/>
</dbReference>
<dbReference type="Gene3D" id="1.10.10.10">
    <property type="entry name" value="Winged helix-like DNA-binding domain superfamily/Winged helix DNA-binding domain"/>
    <property type="match status" value="1"/>
</dbReference>
<accession>A0A0R1NCD0</accession>
<dbReference type="InterPro" id="IPR016152">
    <property type="entry name" value="PTrfase/Anion_transptr"/>
</dbReference>
<evidence type="ECO:0000259" key="5">
    <source>
        <dbReference type="PROSITE" id="PS51094"/>
    </source>
</evidence>
<dbReference type="Gene3D" id="1.10.1790.10">
    <property type="entry name" value="PRD domain"/>
    <property type="match status" value="2"/>
</dbReference>
<dbReference type="InterPro" id="IPR011608">
    <property type="entry name" value="PRD"/>
</dbReference>
<dbReference type="RefSeq" id="WP_057817496.1">
    <property type="nucleotide sequence ID" value="NZ_AZEC01000001.1"/>
</dbReference>
<keyword evidence="1" id="KW-0677">Repeat</keyword>
<dbReference type="InterPro" id="IPR007737">
    <property type="entry name" value="Mga_HTH"/>
</dbReference>
<dbReference type="InterPro" id="IPR002178">
    <property type="entry name" value="PTS_EIIA_type-2_dom"/>
</dbReference>
<gene>
    <name evidence="7" type="ORF">FD09_GL000280</name>
</gene>
<dbReference type="EMBL" id="AZEC01000001">
    <property type="protein sequence ID" value="KRL14627.1"/>
    <property type="molecule type" value="Genomic_DNA"/>
</dbReference>
<proteinExistence type="predicted"/>
<dbReference type="Gene3D" id="3.40.930.10">
    <property type="entry name" value="Mannitol-specific EII, Chain A"/>
    <property type="match status" value="1"/>
</dbReference>
<dbReference type="Pfam" id="PF05043">
    <property type="entry name" value="Mga"/>
    <property type="match status" value="1"/>
</dbReference>
<dbReference type="STRING" id="1423792.FD09_GL000280"/>
<evidence type="ECO:0000259" key="6">
    <source>
        <dbReference type="PROSITE" id="PS51372"/>
    </source>
</evidence>
<dbReference type="AlphaFoldDB" id="A0A0R1NCD0"/>
<keyword evidence="4" id="KW-0804">Transcription</keyword>
<protein>
    <submittedName>
        <fullName evidence="7">Uncharacterized protein</fullName>
    </submittedName>
</protein>
<keyword evidence="2" id="KW-0805">Transcription regulation</keyword>
<dbReference type="InterPro" id="IPR050661">
    <property type="entry name" value="BglG_antiterminators"/>
</dbReference>
<dbReference type="Pfam" id="PF00359">
    <property type="entry name" value="PTS_EIIA_2"/>
    <property type="match status" value="1"/>
</dbReference>
<dbReference type="Proteomes" id="UP000051330">
    <property type="component" value="Unassembled WGS sequence"/>
</dbReference>
<evidence type="ECO:0000313" key="8">
    <source>
        <dbReference type="Proteomes" id="UP000051330"/>
    </source>
</evidence>
<evidence type="ECO:0000256" key="4">
    <source>
        <dbReference type="ARBA" id="ARBA00023163"/>
    </source>
</evidence>
<feature type="domain" description="PTS EIIA type-2" evidence="5">
    <location>
        <begin position="485"/>
        <end position="624"/>
    </location>
</feature>
<dbReference type="SUPFAM" id="SSF55804">
    <property type="entry name" value="Phoshotransferase/anion transport protein"/>
    <property type="match status" value="1"/>
</dbReference>
<dbReference type="SUPFAM" id="SSF46785">
    <property type="entry name" value="Winged helix' DNA-binding domain"/>
    <property type="match status" value="1"/>
</dbReference>
<dbReference type="InterPro" id="IPR013196">
    <property type="entry name" value="HTH_11"/>
</dbReference>
<evidence type="ECO:0000256" key="1">
    <source>
        <dbReference type="ARBA" id="ARBA00022737"/>
    </source>
</evidence>
<evidence type="ECO:0000256" key="3">
    <source>
        <dbReference type="ARBA" id="ARBA00023159"/>
    </source>
</evidence>
<keyword evidence="8" id="KW-1185">Reference proteome</keyword>
<dbReference type="PATRIC" id="fig|1423792.3.peg.285"/>
<name>A0A0R1NCD0_9LACO</name>
<reference evidence="7 8" key="1">
    <citation type="journal article" date="2015" name="Genome Announc.">
        <title>Expanding the biotechnology potential of lactobacilli through comparative genomics of 213 strains and associated genera.</title>
        <authorList>
            <person name="Sun Z."/>
            <person name="Harris H.M."/>
            <person name="McCann A."/>
            <person name="Guo C."/>
            <person name="Argimon S."/>
            <person name="Zhang W."/>
            <person name="Yang X."/>
            <person name="Jeffery I.B."/>
            <person name="Cooney J.C."/>
            <person name="Kagawa T.F."/>
            <person name="Liu W."/>
            <person name="Song Y."/>
            <person name="Salvetti E."/>
            <person name="Wrobel A."/>
            <person name="Rasinkangas P."/>
            <person name="Parkhill J."/>
            <person name="Rea M.C."/>
            <person name="O'Sullivan O."/>
            <person name="Ritari J."/>
            <person name="Douillard F.P."/>
            <person name="Paul Ross R."/>
            <person name="Yang R."/>
            <person name="Briner A.E."/>
            <person name="Felis G.E."/>
            <person name="de Vos W.M."/>
            <person name="Barrangou R."/>
            <person name="Klaenhammer T.R."/>
            <person name="Caufield P.W."/>
            <person name="Cui Y."/>
            <person name="Zhang H."/>
            <person name="O'Toole P.W."/>
        </authorList>
    </citation>
    <scope>NUCLEOTIDE SEQUENCE [LARGE SCALE GENOMIC DNA]</scope>
    <source>
        <strain evidence="7 8">DSM 12744</strain>
    </source>
</reference>
<dbReference type="PANTHER" id="PTHR30185:SF12">
    <property type="entry name" value="TRANSCRIPTIONAL REGULATOR MANR"/>
    <property type="match status" value="1"/>
</dbReference>
<dbReference type="GO" id="GO:0006355">
    <property type="term" value="P:regulation of DNA-templated transcription"/>
    <property type="evidence" value="ECO:0007669"/>
    <property type="project" value="InterPro"/>
</dbReference>
<dbReference type="InterPro" id="IPR036388">
    <property type="entry name" value="WH-like_DNA-bd_sf"/>
</dbReference>
<dbReference type="Pfam" id="PF00874">
    <property type="entry name" value="PRD"/>
    <property type="match status" value="2"/>
</dbReference>
<dbReference type="OrthoDB" id="3710983at2"/>
<comment type="caution">
    <text evidence="7">The sequence shown here is derived from an EMBL/GenBank/DDBJ whole genome shotgun (WGS) entry which is preliminary data.</text>
</comment>
<keyword evidence="3" id="KW-0010">Activator</keyword>
<dbReference type="PROSITE" id="PS51094">
    <property type="entry name" value="PTS_EIIA_TYPE_2"/>
    <property type="match status" value="1"/>
</dbReference>
<feature type="domain" description="PRD" evidence="6">
    <location>
        <begin position="277"/>
        <end position="384"/>
    </location>
</feature>
<evidence type="ECO:0000313" key="7">
    <source>
        <dbReference type="EMBL" id="KRL14627.1"/>
    </source>
</evidence>
<evidence type="ECO:0000256" key="2">
    <source>
        <dbReference type="ARBA" id="ARBA00023015"/>
    </source>
</evidence>
<dbReference type="CDD" id="cd00211">
    <property type="entry name" value="PTS_IIA_fru"/>
    <property type="match status" value="1"/>
</dbReference>
<organism evidence="7 8">
    <name type="scientific">Schleiferilactobacillus perolens DSM 12744</name>
    <dbReference type="NCBI Taxonomy" id="1423792"/>
    <lineage>
        <taxon>Bacteria</taxon>
        <taxon>Bacillati</taxon>
        <taxon>Bacillota</taxon>
        <taxon>Bacilli</taxon>
        <taxon>Lactobacillales</taxon>
        <taxon>Lactobacillaceae</taxon>
        <taxon>Schleiferilactobacillus</taxon>
    </lineage>
</organism>
<dbReference type="PANTHER" id="PTHR30185">
    <property type="entry name" value="CRYPTIC BETA-GLUCOSIDE BGL OPERON ANTITERMINATOR"/>
    <property type="match status" value="1"/>
</dbReference>
<dbReference type="SUPFAM" id="SSF63520">
    <property type="entry name" value="PTS-regulatory domain, PRD"/>
    <property type="match status" value="2"/>
</dbReference>
<dbReference type="PROSITE" id="PS51372">
    <property type="entry name" value="PRD_2"/>
    <property type="match status" value="1"/>
</dbReference>
<dbReference type="Pfam" id="PF08279">
    <property type="entry name" value="HTH_11"/>
    <property type="match status" value="1"/>
</dbReference>
<dbReference type="InterPro" id="IPR036390">
    <property type="entry name" value="WH_DNA-bd_sf"/>
</dbReference>
<sequence length="629" mass="71377">MADRKTAQQQLLELLQGAPSQYLSGKYLASALSVTTRTIRNYVRQLVGEGYTISSAKAGYKYEKGVIQRGFELNSDSLAILKILLYEKRVGISKVALAQRLHVSEATLDRRLTDLTDYLAERNTAITSHHGEVHLTGAEHDKRHLMYLLLNQESQQDILREFMLSEGKQLGLKKILLETAARHHLHIDSGTLNNILMHLTISIYRITRAHRIDNSVNEAIHQQLIKTGAMSVAREIAEQIKAQFAITMTPPEVDNLGLLLLDTLHYRQPTETQLKDLVAPRFYLLSLVLLRAVDNNYSLNLGGDASFISRFALHIQNLYLRLDTGNQDTPPVNKSIKKKFPFIYDIAVFICSQLTDIFEKHIPESEIDFIAMHIGTLLMTNSQPAAYDFYLVDKNYLDSNHMIREKLRTALDGVMTIVDTYQSYRDLPADVDYDRVIGTASPVPDTRILQISPFIDQHDVDILQKRIADIKDHANSDKLVHYIERFLPESLIFREQYFNGAQSCITWLCEQMNHQGYVSTTFKDDVLKREALSSTAFVKDIAVPHPLKPVTAHTTIAFVLNHKPMQWGDSYVRIIVLLGLSPNDHDEFQVIFDALIAALSNADTVQKLLDTQSYTEIIDILRDSVVYSG</sequence>